<comment type="caution">
    <text evidence="16">The sequence shown here is derived from an EMBL/GenBank/DDBJ whole genome shotgun (WGS) entry which is preliminary data.</text>
</comment>
<comment type="similarity">
    <text evidence="4 14">Belongs to the cytochrome P450 family.</text>
</comment>
<dbReference type="GO" id="GO:0005506">
    <property type="term" value="F:iron ion binding"/>
    <property type="evidence" value="ECO:0007669"/>
    <property type="project" value="InterPro"/>
</dbReference>
<evidence type="ECO:0000256" key="10">
    <source>
        <dbReference type="ARBA" id="ARBA00023004"/>
    </source>
</evidence>
<feature type="binding site" description="axial binding residue" evidence="13">
    <location>
        <position position="446"/>
    </location>
    <ligand>
        <name>heme</name>
        <dbReference type="ChEBI" id="CHEBI:30413"/>
    </ligand>
    <ligandPart>
        <name>Fe</name>
        <dbReference type="ChEBI" id="CHEBI:18248"/>
    </ligandPart>
</feature>
<name>A0A2G8KU08_STIJA</name>
<dbReference type="InterPro" id="IPR001128">
    <property type="entry name" value="Cyt_P450"/>
</dbReference>
<proteinExistence type="inferred from homology"/>
<evidence type="ECO:0000256" key="8">
    <source>
        <dbReference type="ARBA" id="ARBA00022848"/>
    </source>
</evidence>
<evidence type="ECO:0000256" key="11">
    <source>
        <dbReference type="ARBA" id="ARBA00023033"/>
    </source>
</evidence>
<keyword evidence="10 13" id="KW-0408">Iron</keyword>
<feature type="compositionally biased region" description="Basic and acidic residues" evidence="15">
    <location>
        <begin position="1"/>
        <end position="18"/>
    </location>
</feature>
<dbReference type="AlphaFoldDB" id="A0A2G8KU08"/>
<keyword evidence="12" id="KW-0472">Membrane</keyword>
<dbReference type="EMBL" id="MRZV01000370">
    <property type="protein sequence ID" value="PIK51493.1"/>
    <property type="molecule type" value="Genomic_DNA"/>
</dbReference>
<evidence type="ECO:0000256" key="15">
    <source>
        <dbReference type="SAM" id="MobiDB-lite"/>
    </source>
</evidence>
<feature type="region of interest" description="Disordered" evidence="15">
    <location>
        <begin position="1"/>
        <end position="31"/>
    </location>
</feature>
<evidence type="ECO:0000256" key="13">
    <source>
        <dbReference type="PIRSR" id="PIRSR602401-1"/>
    </source>
</evidence>
<dbReference type="GO" id="GO:0020037">
    <property type="term" value="F:heme binding"/>
    <property type="evidence" value="ECO:0007669"/>
    <property type="project" value="InterPro"/>
</dbReference>
<dbReference type="Pfam" id="PF00067">
    <property type="entry name" value="p450"/>
    <property type="match status" value="1"/>
</dbReference>
<dbReference type="InterPro" id="IPR036396">
    <property type="entry name" value="Cyt_P450_sf"/>
</dbReference>
<keyword evidence="11 14" id="KW-0503">Monooxygenase</keyword>
<evidence type="ECO:0000256" key="4">
    <source>
        <dbReference type="ARBA" id="ARBA00010617"/>
    </source>
</evidence>
<organism evidence="16 17">
    <name type="scientific">Stichopus japonicus</name>
    <name type="common">Sea cucumber</name>
    <dbReference type="NCBI Taxonomy" id="307972"/>
    <lineage>
        <taxon>Eukaryota</taxon>
        <taxon>Metazoa</taxon>
        <taxon>Echinodermata</taxon>
        <taxon>Eleutherozoa</taxon>
        <taxon>Echinozoa</taxon>
        <taxon>Holothuroidea</taxon>
        <taxon>Aspidochirotacea</taxon>
        <taxon>Aspidochirotida</taxon>
        <taxon>Stichopodidae</taxon>
        <taxon>Apostichopus</taxon>
    </lineage>
</organism>
<dbReference type="InterPro" id="IPR002401">
    <property type="entry name" value="Cyt_P450_E_grp-I"/>
</dbReference>
<evidence type="ECO:0000256" key="6">
    <source>
        <dbReference type="ARBA" id="ARBA00022723"/>
    </source>
</evidence>
<dbReference type="PANTHER" id="PTHR24300:SF375">
    <property type="entry name" value="CYTOCHROME P450 FAMILY"/>
    <property type="match status" value="1"/>
</dbReference>
<evidence type="ECO:0000256" key="7">
    <source>
        <dbReference type="ARBA" id="ARBA00022824"/>
    </source>
</evidence>
<dbReference type="SUPFAM" id="SSF48264">
    <property type="entry name" value="Cytochrome P450"/>
    <property type="match status" value="1"/>
</dbReference>
<reference evidence="16 17" key="1">
    <citation type="journal article" date="2017" name="PLoS Biol.">
        <title>The sea cucumber genome provides insights into morphological evolution and visceral regeneration.</title>
        <authorList>
            <person name="Zhang X."/>
            <person name="Sun L."/>
            <person name="Yuan J."/>
            <person name="Sun Y."/>
            <person name="Gao Y."/>
            <person name="Zhang L."/>
            <person name="Li S."/>
            <person name="Dai H."/>
            <person name="Hamel J.F."/>
            <person name="Liu C."/>
            <person name="Yu Y."/>
            <person name="Liu S."/>
            <person name="Lin W."/>
            <person name="Guo K."/>
            <person name="Jin S."/>
            <person name="Xu P."/>
            <person name="Storey K.B."/>
            <person name="Huan P."/>
            <person name="Zhang T."/>
            <person name="Zhou Y."/>
            <person name="Zhang J."/>
            <person name="Lin C."/>
            <person name="Li X."/>
            <person name="Xing L."/>
            <person name="Huo D."/>
            <person name="Sun M."/>
            <person name="Wang L."/>
            <person name="Mercier A."/>
            <person name="Li F."/>
            <person name="Yang H."/>
            <person name="Xiang J."/>
        </authorList>
    </citation>
    <scope>NUCLEOTIDE SEQUENCE [LARGE SCALE GENOMIC DNA]</scope>
    <source>
        <strain evidence="16">Shaxun</strain>
        <tissue evidence="16">Muscle</tissue>
    </source>
</reference>
<dbReference type="PROSITE" id="PS00086">
    <property type="entry name" value="CYTOCHROME_P450"/>
    <property type="match status" value="1"/>
</dbReference>
<accession>A0A2G8KU08</accession>
<dbReference type="GO" id="GO:0005789">
    <property type="term" value="C:endoplasmic reticulum membrane"/>
    <property type="evidence" value="ECO:0007669"/>
    <property type="project" value="UniProtKB-SubCell"/>
</dbReference>
<sequence>METFERSRNRNNMDEKYLKRPGMNQKETRSQRRRLFVPPGPFRLPLIGNLLGLKDGEKYLSSLVPRYGDVFTIYMGDIPVVVVNSTKTAKELMEDPNLFNERAPAPVLNDYFKGRGLAGAHHPNGFWKDQRKFVSNIIRTLSGSGYKSFEVKLQEEINYLKKNIRQKADGRPFDILQSLQMTAANFIWVLTIGERFHHNDGFHQNVVKLLYDSLQSMKYVTASLIFPSMLRIPGNSVSKLFSYLDQLYVMLGQKIKDYRGIKPSGGQTSEDFVGLFMKEMDKYKDDPSKAPAYLNEDNLLFVLQDFFLAGVDTTSSTLYWLFLYLARNPSIQRKAFAHIQSVSGHRNSVALEDYGKLPFINALVMETLRVTALVPIIARSNIHEFEFRGHKIPQGTWFLFNFYNMAKDESTWHEPTSFIPERFLDTEGNLAWNENFRPFGFGRRNCLGESMAKKEIFLLLANLLKEFEFSVEDESNLPTVEPNTGLMRVPQAYRVRVRDRSAKLTTNGHCKPSGLNVQSTLPLDIGLWSSDVKLTCKN</sequence>
<dbReference type="PRINTS" id="PR00463">
    <property type="entry name" value="EP450I"/>
</dbReference>
<evidence type="ECO:0000256" key="1">
    <source>
        <dbReference type="ARBA" id="ARBA00001971"/>
    </source>
</evidence>
<evidence type="ECO:0000313" key="17">
    <source>
        <dbReference type="Proteomes" id="UP000230750"/>
    </source>
</evidence>
<protein>
    <submittedName>
        <fullName evidence="16">Putative cytochrome P450 2C23-like</fullName>
    </submittedName>
</protein>
<evidence type="ECO:0000313" key="16">
    <source>
        <dbReference type="EMBL" id="PIK51493.1"/>
    </source>
</evidence>
<dbReference type="GO" id="GO:0016712">
    <property type="term" value="F:oxidoreductase activity, acting on paired donors, with incorporation or reduction of molecular oxygen, reduced flavin or flavoprotein as one donor, and incorporation of one atom of oxygen"/>
    <property type="evidence" value="ECO:0007669"/>
    <property type="project" value="TreeGrafter"/>
</dbReference>
<dbReference type="InterPro" id="IPR050182">
    <property type="entry name" value="Cytochrome_P450_fam2"/>
</dbReference>
<evidence type="ECO:0000256" key="14">
    <source>
        <dbReference type="RuleBase" id="RU000461"/>
    </source>
</evidence>
<dbReference type="GO" id="GO:0006805">
    <property type="term" value="P:xenobiotic metabolic process"/>
    <property type="evidence" value="ECO:0007669"/>
    <property type="project" value="TreeGrafter"/>
</dbReference>
<keyword evidence="17" id="KW-1185">Reference proteome</keyword>
<evidence type="ECO:0000256" key="2">
    <source>
        <dbReference type="ARBA" id="ARBA00004174"/>
    </source>
</evidence>
<keyword evidence="5 13" id="KW-0349">Heme</keyword>
<gene>
    <name evidence="16" type="ORF">BSL78_11632</name>
</gene>
<evidence type="ECO:0000256" key="12">
    <source>
        <dbReference type="ARBA" id="ARBA00023136"/>
    </source>
</evidence>
<dbReference type="FunFam" id="1.10.630.10:FF:000238">
    <property type="entry name" value="Cytochrome P450 2A6"/>
    <property type="match status" value="1"/>
</dbReference>
<dbReference type="Proteomes" id="UP000230750">
    <property type="component" value="Unassembled WGS sequence"/>
</dbReference>
<keyword evidence="8" id="KW-0492">Microsome</keyword>
<evidence type="ECO:0000256" key="9">
    <source>
        <dbReference type="ARBA" id="ARBA00023002"/>
    </source>
</evidence>
<dbReference type="PRINTS" id="PR00385">
    <property type="entry name" value="P450"/>
</dbReference>
<evidence type="ECO:0000256" key="5">
    <source>
        <dbReference type="ARBA" id="ARBA00022617"/>
    </source>
</evidence>
<keyword evidence="9 14" id="KW-0560">Oxidoreductase</keyword>
<dbReference type="InterPro" id="IPR017972">
    <property type="entry name" value="Cyt_P450_CS"/>
</dbReference>
<dbReference type="PANTHER" id="PTHR24300">
    <property type="entry name" value="CYTOCHROME P450 508A4-RELATED"/>
    <property type="match status" value="1"/>
</dbReference>
<dbReference type="OrthoDB" id="1470350at2759"/>
<evidence type="ECO:0000256" key="3">
    <source>
        <dbReference type="ARBA" id="ARBA00004406"/>
    </source>
</evidence>
<dbReference type="GO" id="GO:0006082">
    <property type="term" value="P:organic acid metabolic process"/>
    <property type="evidence" value="ECO:0007669"/>
    <property type="project" value="TreeGrafter"/>
</dbReference>
<comment type="cofactor">
    <cofactor evidence="1 13">
        <name>heme</name>
        <dbReference type="ChEBI" id="CHEBI:30413"/>
    </cofactor>
</comment>
<dbReference type="Gene3D" id="1.10.630.10">
    <property type="entry name" value="Cytochrome P450"/>
    <property type="match status" value="1"/>
</dbReference>
<comment type="subcellular location">
    <subcellularLocation>
        <location evidence="3">Endoplasmic reticulum membrane</location>
        <topology evidence="3">Peripheral membrane protein</topology>
    </subcellularLocation>
    <subcellularLocation>
        <location evidence="2">Microsome membrane</location>
        <topology evidence="2">Peripheral membrane protein</topology>
    </subcellularLocation>
</comment>
<keyword evidence="6 13" id="KW-0479">Metal-binding</keyword>
<keyword evidence="7" id="KW-0256">Endoplasmic reticulum</keyword>
<dbReference type="STRING" id="307972.A0A2G8KU08"/>